<comment type="caution">
    <text evidence="3">The sequence shown here is derived from an EMBL/GenBank/DDBJ whole genome shotgun (WGS) entry which is preliminary data.</text>
</comment>
<keyword evidence="4" id="KW-1185">Reference proteome</keyword>
<evidence type="ECO:0008006" key="5">
    <source>
        <dbReference type="Google" id="ProtNLM"/>
    </source>
</evidence>
<feature type="coiled-coil region" evidence="1">
    <location>
        <begin position="4"/>
        <end position="45"/>
    </location>
</feature>
<accession>A0AAV5UJX5</accession>
<dbReference type="AlphaFoldDB" id="A0AAV5UJX5"/>
<dbReference type="EMBL" id="BTSX01000006">
    <property type="protein sequence ID" value="GMT07306.1"/>
    <property type="molecule type" value="Genomic_DNA"/>
</dbReference>
<feature type="region of interest" description="Disordered" evidence="2">
    <location>
        <begin position="64"/>
        <end position="208"/>
    </location>
</feature>
<feature type="compositionally biased region" description="Basic residues" evidence="2">
    <location>
        <begin position="179"/>
        <end position="189"/>
    </location>
</feature>
<evidence type="ECO:0000313" key="4">
    <source>
        <dbReference type="Proteomes" id="UP001432027"/>
    </source>
</evidence>
<proteinExistence type="predicted"/>
<protein>
    <recommendedName>
        <fullName evidence="5">Nucleolar protein 16</fullName>
    </recommendedName>
</protein>
<feature type="compositionally biased region" description="Low complexity" evidence="2">
    <location>
        <begin position="112"/>
        <end position="121"/>
    </location>
</feature>
<evidence type="ECO:0000256" key="2">
    <source>
        <dbReference type="SAM" id="MobiDB-lite"/>
    </source>
</evidence>
<dbReference type="InterPro" id="IPR019002">
    <property type="entry name" value="Ribosome_biogenesis_Nop16"/>
</dbReference>
<feature type="non-terminal residue" evidence="3">
    <location>
        <position position="1"/>
    </location>
</feature>
<name>A0AAV5UJX5_9BILA</name>
<dbReference type="Pfam" id="PF09420">
    <property type="entry name" value="Nop16"/>
    <property type="match status" value="1"/>
</dbReference>
<evidence type="ECO:0000313" key="3">
    <source>
        <dbReference type="EMBL" id="GMT07306.1"/>
    </source>
</evidence>
<sequence length="381" mass="41704">QAEKDAAEKKAAEEQAAKEAAVAAAAAAEQEAVDAAASKAALEAEAIPAKDADVEEVFELKREVNQFAENDEGKKGGKKNKKSKKNSESETANGQTVIEDVQEKAYEQTVIPTEESAPAAEAESKKSKKNKKGGTTEEPKAETASNGHNAVEEIDYATKVEAPVANGDDHQFIEPASKGGKKSNKKNKGKDHEDHEEAPIAQVSPPLQVNEITSTAEENITVLHAQKEIEKPTQFAQEVEKLVSETLKAKYPEISVTDDTMKMTIDAQLLKLAEQPKQPLIEHKPIVLACDRLVLSRPSTPSRDRLYKLLPKDIIFCSTLIDKYGDNFNAMAADESNVYRESARGLQRKIRIFKESPHFTAYNAAKAEGKTVAQWLEENPE</sequence>
<organism evidence="3 4">
    <name type="scientific">Pristionchus entomophagus</name>
    <dbReference type="NCBI Taxonomy" id="358040"/>
    <lineage>
        <taxon>Eukaryota</taxon>
        <taxon>Metazoa</taxon>
        <taxon>Ecdysozoa</taxon>
        <taxon>Nematoda</taxon>
        <taxon>Chromadorea</taxon>
        <taxon>Rhabditida</taxon>
        <taxon>Rhabditina</taxon>
        <taxon>Diplogasteromorpha</taxon>
        <taxon>Diplogasteroidea</taxon>
        <taxon>Neodiplogasteridae</taxon>
        <taxon>Pristionchus</taxon>
    </lineage>
</organism>
<keyword evidence="1" id="KW-0175">Coiled coil</keyword>
<reference evidence="3" key="1">
    <citation type="submission" date="2023-10" db="EMBL/GenBank/DDBJ databases">
        <title>Genome assembly of Pristionchus species.</title>
        <authorList>
            <person name="Yoshida K."/>
            <person name="Sommer R.J."/>
        </authorList>
    </citation>
    <scope>NUCLEOTIDE SEQUENCE</scope>
    <source>
        <strain evidence="3">RS0144</strain>
    </source>
</reference>
<dbReference type="Proteomes" id="UP001432027">
    <property type="component" value="Unassembled WGS sequence"/>
</dbReference>
<evidence type="ECO:0000256" key="1">
    <source>
        <dbReference type="SAM" id="Coils"/>
    </source>
</evidence>
<gene>
    <name evidence="3" type="ORF">PENTCL1PPCAC_29480</name>
</gene>